<dbReference type="GO" id="GO:0012505">
    <property type="term" value="C:endomembrane system"/>
    <property type="evidence" value="ECO:0007669"/>
    <property type="project" value="UniProtKB-SubCell"/>
</dbReference>
<protein>
    <recommendedName>
        <fullName evidence="7">Battenin</fullName>
    </recommendedName>
</protein>
<evidence type="ECO:0000256" key="6">
    <source>
        <dbReference type="ARBA" id="ARBA00023136"/>
    </source>
</evidence>
<dbReference type="SUPFAM" id="SSF103473">
    <property type="entry name" value="MFS general substrate transporter"/>
    <property type="match status" value="1"/>
</dbReference>
<evidence type="ECO:0000256" key="3">
    <source>
        <dbReference type="ARBA" id="ARBA00022448"/>
    </source>
</evidence>
<evidence type="ECO:0000256" key="2">
    <source>
        <dbReference type="ARBA" id="ARBA00007467"/>
    </source>
</evidence>
<sequence>MKTCTIFYFLLLGVWTTIPPMVITWIAVEDILCGVLLSSTVILISFSFADMLSKCLSPSIVRRIYFTSSFVFLTALLSGSVVLIVAVDDIRVRIVGVGLLGLSNGFNRIACVRMLAYYEKAELLASAYQYGINFSTFLTSIGYMGLTTWLRVNPRIAIASCIPICFFPLVVYALLDKTPLKDHLSTSQYQPLEVDFTVEHSYKPTATSTSILTQKLEFLFKVFPFVSYTFLSNFCLHLSMVAVLTTLTFPSSPFQPRDHFLYYRLLSDTGIWAGGASLLVSYLCPEWIDVLRIRKIWLLVLLNVSHFLFFIFASWFRFLPSVIPVLVLSFTQGVVYGLSLIYSLMDAATSFPCPKDNGTAMGFVEVGLSLGRVAAGILGIVTEKHLREHCTYNLLLGQFCLARHKVC</sequence>
<evidence type="ECO:0000313" key="8">
    <source>
        <dbReference type="Proteomes" id="UP000515163"/>
    </source>
</evidence>
<comment type="similarity">
    <text evidence="2 7">Belongs to the battenin family.</text>
</comment>
<gene>
    <name evidence="9" type="primary">LOC116302198</name>
</gene>
<dbReference type="OrthoDB" id="5989500at2759"/>
<keyword evidence="6 7" id="KW-0472">Membrane</keyword>
<dbReference type="GO" id="GO:0051453">
    <property type="term" value="P:regulation of intracellular pH"/>
    <property type="evidence" value="ECO:0007669"/>
    <property type="project" value="TreeGrafter"/>
</dbReference>
<proteinExistence type="inferred from homology"/>
<dbReference type="KEGG" id="aten:116302198"/>
<feature type="transmembrane region" description="Helical" evidence="7">
    <location>
        <begin position="261"/>
        <end position="284"/>
    </location>
</feature>
<dbReference type="GO" id="GO:0005765">
    <property type="term" value="C:lysosomal membrane"/>
    <property type="evidence" value="ECO:0007669"/>
    <property type="project" value="UniProtKB-SubCell"/>
</dbReference>
<evidence type="ECO:0000256" key="4">
    <source>
        <dbReference type="ARBA" id="ARBA00022692"/>
    </source>
</evidence>
<feature type="transmembrane region" description="Helical" evidence="7">
    <location>
        <begin position="93"/>
        <end position="118"/>
    </location>
</feature>
<feature type="transmembrane region" description="Helical" evidence="7">
    <location>
        <begin position="130"/>
        <end position="150"/>
    </location>
</feature>
<evidence type="ECO:0000256" key="5">
    <source>
        <dbReference type="ARBA" id="ARBA00022989"/>
    </source>
</evidence>
<keyword evidence="7" id="KW-0458">Lysosome</keyword>
<feature type="transmembrane region" description="Helical" evidence="7">
    <location>
        <begin position="64"/>
        <end position="87"/>
    </location>
</feature>
<feature type="transmembrane region" description="Helical" evidence="7">
    <location>
        <begin position="322"/>
        <end position="345"/>
    </location>
</feature>
<feature type="transmembrane region" description="Helical" evidence="7">
    <location>
        <begin position="296"/>
        <end position="316"/>
    </location>
</feature>
<dbReference type="PANTHER" id="PTHR10981:SF0">
    <property type="entry name" value="BATTENIN"/>
    <property type="match status" value="1"/>
</dbReference>
<feature type="transmembrane region" description="Helical" evidence="7">
    <location>
        <begin position="225"/>
        <end position="249"/>
    </location>
</feature>
<keyword evidence="4 7" id="KW-0812">Transmembrane</keyword>
<dbReference type="InterPro" id="IPR036259">
    <property type="entry name" value="MFS_trans_sf"/>
</dbReference>
<dbReference type="InterPro" id="IPR003492">
    <property type="entry name" value="Battenin_disease_Cln3"/>
</dbReference>
<dbReference type="PANTHER" id="PTHR10981">
    <property type="entry name" value="BATTENIN"/>
    <property type="match status" value="1"/>
</dbReference>
<dbReference type="RefSeq" id="XP_031567287.1">
    <property type="nucleotide sequence ID" value="XM_031711427.1"/>
</dbReference>
<dbReference type="AlphaFoldDB" id="A0A6P8IKK5"/>
<keyword evidence="3" id="KW-0813">Transport</keyword>
<feature type="transmembrane region" description="Helical" evidence="7">
    <location>
        <begin position="156"/>
        <end position="175"/>
    </location>
</feature>
<dbReference type="Proteomes" id="UP000515163">
    <property type="component" value="Unplaced"/>
</dbReference>
<organism evidence="8 9">
    <name type="scientific">Actinia tenebrosa</name>
    <name type="common">Australian red waratah sea anemone</name>
    <dbReference type="NCBI Taxonomy" id="6105"/>
    <lineage>
        <taxon>Eukaryota</taxon>
        <taxon>Metazoa</taxon>
        <taxon>Cnidaria</taxon>
        <taxon>Anthozoa</taxon>
        <taxon>Hexacorallia</taxon>
        <taxon>Actiniaria</taxon>
        <taxon>Actiniidae</taxon>
        <taxon>Actinia</taxon>
    </lineage>
</organism>
<dbReference type="PRINTS" id="PR01315">
    <property type="entry name" value="BATTENIN"/>
</dbReference>
<evidence type="ECO:0000256" key="7">
    <source>
        <dbReference type="RuleBase" id="RU361113"/>
    </source>
</evidence>
<evidence type="ECO:0000313" key="9">
    <source>
        <dbReference type="RefSeq" id="XP_031567287.1"/>
    </source>
</evidence>
<name>A0A6P8IKK5_ACTTE</name>
<keyword evidence="5 7" id="KW-1133">Transmembrane helix</keyword>
<reference evidence="9" key="1">
    <citation type="submission" date="2025-08" db="UniProtKB">
        <authorList>
            <consortium name="RefSeq"/>
        </authorList>
    </citation>
    <scope>IDENTIFICATION</scope>
    <source>
        <tissue evidence="9">Tentacle</tissue>
    </source>
</reference>
<feature type="transmembrane region" description="Helical" evidence="7">
    <location>
        <begin position="7"/>
        <end position="28"/>
    </location>
</feature>
<dbReference type="Pfam" id="PF02487">
    <property type="entry name" value="CLN3"/>
    <property type="match status" value="1"/>
</dbReference>
<dbReference type="GeneID" id="116302198"/>
<comment type="subcellular location">
    <subcellularLocation>
        <location evidence="1">Endomembrane system</location>
        <topology evidence="1">Multi-pass membrane protein</topology>
    </subcellularLocation>
    <subcellularLocation>
        <location evidence="7">Lysosome membrane</location>
        <topology evidence="7">Multi-pass membrane protein</topology>
    </subcellularLocation>
</comment>
<evidence type="ECO:0000256" key="1">
    <source>
        <dbReference type="ARBA" id="ARBA00004127"/>
    </source>
</evidence>
<dbReference type="InParanoid" id="A0A6P8IKK5"/>
<feature type="transmembrane region" description="Helical" evidence="7">
    <location>
        <begin position="34"/>
        <end position="52"/>
    </location>
</feature>
<keyword evidence="8" id="KW-1185">Reference proteome</keyword>
<accession>A0A6P8IKK5</accession>